<gene>
    <name evidence="2" type="ORF">D3H35_09225</name>
</gene>
<dbReference type="EMBL" id="QXJM01000029">
    <property type="protein sequence ID" value="RIE04113.1"/>
    <property type="molecule type" value="Genomic_DNA"/>
</dbReference>
<name>A0A398CNC9_9BACL</name>
<dbReference type="SUPFAM" id="SSF53448">
    <property type="entry name" value="Nucleotide-diphospho-sugar transferases"/>
    <property type="match status" value="1"/>
</dbReference>
<dbReference type="Pfam" id="PF00535">
    <property type="entry name" value="Glycos_transf_2"/>
    <property type="match status" value="1"/>
</dbReference>
<dbReference type="Proteomes" id="UP000266340">
    <property type="component" value="Unassembled WGS sequence"/>
</dbReference>
<dbReference type="CDD" id="cd00761">
    <property type="entry name" value="Glyco_tranf_GTA_type"/>
    <property type="match status" value="1"/>
</dbReference>
<keyword evidence="2" id="KW-0808">Transferase</keyword>
<dbReference type="PANTHER" id="PTHR43685">
    <property type="entry name" value="GLYCOSYLTRANSFERASE"/>
    <property type="match status" value="1"/>
</dbReference>
<evidence type="ECO:0000313" key="2">
    <source>
        <dbReference type="EMBL" id="RIE04113.1"/>
    </source>
</evidence>
<keyword evidence="3" id="KW-1185">Reference proteome</keyword>
<sequence length="323" mass="37786">MADRTKAVTTAYFVTKFDLLKSEAGMNLSRLLERLRRHRPDPFPHKKVSVVIPNYNYEKYLRERLDTVFNQTFPVYEILFLDDASSDNSVSLFREYAAGNPRKQTAIRAFVNSSNSGSVFKQWMKGISLATGDYIWIAEADDSCSDVFLEKMMESFEADDQVVLSYAQSKQSDEDGQVYADDYTDYTNDIDMEKWKSSYIRKGLDEIRDTLVIKNTIPNVSGVVFKKFDIQEVEHRVTRYRIVGDLFFYVWLLQKGNIAYNHHSLNNHRRHSNSVAFKIDNKHVLYQEIVELQNELMEHFEIDSATLEKVYEYRAVAKKYSER</sequence>
<organism evidence="2 3">
    <name type="scientific">Cohnella faecalis</name>
    <dbReference type="NCBI Taxonomy" id="2315694"/>
    <lineage>
        <taxon>Bacteria</taxon>
        <taxon>Bacillati</taxon>
        <taxon>Bacillota</taxon>
        <taxon>Bacilli</taxon>
        <taxon>Bacillales</taxon>
        <taxon>Paenibacillaceae</taxon>
        <taxon>Cohnella</taxon>
    </lineage>
</organism>
<dbReference type="OrthoDB" id="396512at2"/>
<dbReference type="RefSeq" id="WP_119148784.1">
    <property type="nucleotide sequence ID" value="NZ_JBHSOV010000021.1"/>
</dbReference>
<dbReference type="Gene3D" id="3.90.550.10">
    <property type="entry name" value="Spore Coat Polysaccharide Biosynthesis Protein SpsA, Chain A"/>
    <property type="match status" value="1"/>
</dbReference>
<reference evidence="2 3" key="1">
    <citation type="submission" date="2018-09" db="EMBL/GenBank/DDBJ databases">
        <title>Cohnella cavernae sp. nov., isolated from a karst cave.</title>
        <authorList>
            <person name="Zhu H."/>
        </authorList>
    </citation>
    <scope>NUCLEOTIDE SEQUENCE [LARGE SCALE GENOMIC DNA]</scope>
    <source>
        <strain evidence="2 3">K2E09-144</strain>
    </source>
</reference>
<dbReference type="InterPro" id="IPR001173">
    <property type="entry name" value="Glyco_trans_2-like"/>
</dbReference>
<dbReference type="AlphaFoldDB" id="A0A398CNC9"/>
<dbReference type="PANTHER" id="PTHR43685:SF2">
    <property type="entry name" value="GLYCOSYLTRANSFERASE 2-LIKE DOMAIN-CONTAINING PROTEIN"/>
    <property type="match status" value="1"/>
</dbReference>
<accession>A0A398CNC9</accession>
<dbReference type="GO" id="GO:0016740">
    <property type="term" value="F:transferase activity"/>
    <property type="evidence" value="ECO:0007669"/>
    <property type="project" value="UniProtKB-KW"/>
</dbReference>
<evidence type="ECO:0000313" key="3">
    <source>
        <dbReference type="Proteomes" id="UP000266340"/>
    </source>
</evidence>
<proteinExistence type="predicted"/>
<dbReference type="InterPro" id="IPR050834">
    <property type="entry name" value="Glycosyltransf_2"/>
</dbReference>
<feature type="domain" description="Glycosyltransferase 2-like" evidence="1">
    <location>
        <begin position="49"/>
        <end position="175"/>
    </location>
</feature>
<comment type="caution">
    <text evidence="2">The sequence shown here is derived from an EMBL/GenBank/DDBJ whole genome shotgun (WGS) entry which is preliminary data.</text>
</comment>
<protein>
    <submittedName>
        <fullName evidence="2">Glycosyltransferase family 2 protein</fullName>
    </submittedName>
</protein>
<dbReference type="InterPro" id="IPR029044">
    <property type="entry name" value="Nucleotide-diphossugar_trans"/>
</dbReference>
<evidence type="ECO:0000259" key="1">
    <source>
        <dbReference type="Pfam" id="PF00535"/>
    </source>
</evidence>